<keyword evidence="3" id="KW-0813">Transport</keyword>
<dbReference type="NCBIfam" id="TIGR01713">
    <property type="entry name" value="typeII_sec_gspC"/>
    <property type="match status" value="1"/>
</dbReference>
<dbReference type="PROSITE" id="PS01141">
    <property type="entry name" value="T2SP_C"/>
    <property type="match status" value="1"/>
</dbReference>
<dbReference type="Proteomes" id="UP001549366">
    <property type="component" value="Unassembled WGS sequence"/>
</dbReference>
<gene>
    <name evidence="12" type="ORF">V5J35_001753</name>
</gene>
<dbReference type="InterPro" id="IPR001639">
    <property type="entry name" value="T2SS_protein-GspC"/>
</dbReference>
<name>A0ABV2SFM4_9GAMM</name>
<evidence type="ECO:0000256" key="2">
    <source>
        <dbReference type="ARBA" id="ARBA00007986"/>
    </source>
</evidence>
<dbReference type="InterPro" id="IPR036034">
    <property type="entry name" value="PDZ_sf"/>
</dbReference>
<dbReference type="Gene3D" id="2.30.42.10">
    <property type="match status" value="1"/>
</dbReference>
<reference evidence="12 13" key="1">
    <citation type="submission" date="2024-06" db="EMBL/GenBank/DDBJ databases">
        <title>Genomic Encyclopedia of Type Strains, Phase V (KMG-V): Genome sequencing to study the core and pangenomes of soil and plant-associated prokaryotes.</title>
        <authorList>
            <person name="Whitman W."/>
        </authorList>
    </citation>
    <scope>NUCLEOTIDE SEQUENCE [LARGE SCALE GENOMIC DNA]</scope>
    <source>
        <strain evidence="12 13">NE40</strain>
    </source>
</reference>
<dbReference type="InterPro" id="IPR024961">
    <property type="entry name" value="T2SS_GspC_N"/>
</dbReference>
<keyword evidence="5" id="KW-0997">Cell inner membrane</keyword>
<evidence type="ECO:0000256" key="4">
    <source>
        <dbReference type="ARBA" id="ARBA00022475"/>
    </source>
</evidence>
<evidence type="ECO:0000256" key="10">
    <source>
        <dbReference type="SAM" id="MobiDB-lite"/>
    </source>
</evidence>
<evidence type="ECO:0000256" key="9">
    <source>
        <dbReference type="ARBA" id="ARBA00023136"/>
    </source>
</evidence>
<feature type="region of interest" description="Disordered" evidence="10">
    <location>
        <begin position="188"/>
        <end position="211"/>
    </location>
</feature>
<dbReference type="EMBL" id="JBEWTB010000002">
    <property type="protein sequence ID" value="MET4756561.1"/>
    <property type="molecule type" value="Genomic_DNA"/>
</dbReference>
<dbReference type="Pfam" id="PF11356">
    <property type="entry name" value="T2SSC"/>
    <property type="match status" value="1"/>
</dbReference>
<keyword evidence="9" id="KW-0472">Membrane</keyword>
<keyword evidence="13" id="KW-1185">Reference proteome</keyword>
<comment type="caution">
    <text evidence="12">The sequence shown here is derived from an EMBL/GenBank/DDBJ whole genome shotgun (WGS) entry which is preliminary data.</text>
</comment>
<evidence type="ECO:0000256" key="7">
    <source>
        <dbReference type="ARBA" id="ARBA00022927"/>
    </source>
</evidence>
<protein>
    <submittedName>
        <fullName evidence="12">General secretion pathway protein C</fullName>
    </submittedName>
</protein>
<evidence type="ECO:0000256" key="8">
    <source>
        <dbReference type="ARBA" id="ARBA00022989"/>
    </source>
</evidence>
<accession>A0ABV2SFM4</accession>
<evidence type="ECO:0000256" key="1">
    <source>
        <dbReference type="ARBA" id="ARBA00004533"/>
    </source>
</evidence>
<proteinExistence type="inferred from homology"/>
<keyword evidence="6" id="KW-0812">Transmembrane</keyword>
<keyword evidence="8" id="KW-1133">Transmembrane helix</keyword>
<organism evidence="12 13">
    <name type="scientific">Endozoicomonas lisbonensis</name>
    <dbReference type="NCBI Taxonomy" id="3120522"/>
    <lineage>
        <taxon>Bacteria</taxon>
        <taxon>Pseudomonadati</taxon>
        <taxon>Pseudomonadota</taxon>
        <taxon>Gammaproteobacteria</taxon>
        <taxon>Oceanospirillales</taxon>
        <taxon>Endozoicomonadaceae</taxon>
        <taxon>Endozoicomonas</taxon>
    </lineage>
</organism>
<evidence type="ECO:0000256" key="5">
    <source>
        <dbReference type="ARBA" id="ARBA00022519"/>
    </source>
</evidence>
<comment type="similarity">
    <text evidence="2">Belongs to the GSP C family.</text>
</comment>
<keyword evidence="7" id="KW-0653">Protein transport</keyword>
<evidence type="ECO:0000313" key="13">
    <source>
        <dbReference type="Proteomes" id="UP001549366"/>
    </source>
</evidence>
<evidence type="ECO:0000256" key="3">
    <source>
        <dbReference type="ARBA" id="ARBA00022448"/>
    </source>
</evidence>
<dbReference type="SUPFAM" id="SSF50156">
    <property type="entry name" value="PDZ domain-like"/>
    <property type="match status" value="1"/>
</dbReference>
<comment type="subcellular location">
    <subcellularLocation>
        <location evidence="1">Cell inner membrane</location>
    </subcellularLocation>
</comment>
<evidence type="ECO:0000256" key="6">
    <source>
        <dbReference type="ARBA" id="ARBA00022692"/>
    </source>
</evidence>
<dbReference type="Gene3D" id="2.30.30.830">
    <property type="match status" value="1"/>
</dbReference>
<evidence type="ECO:0000259" key="11">
    <source>
        <dbReference type="Pfam" id="PF11356"/>
    </source>
</evidence>
<evidence type="ECO:0000313" key="12">
    <source>
        <dbReference type="EMBL" id="MET4756561.1"/>
    </source>
</evidence>
<keyword evidence="4" id="KW-1003">Cell membrane</keyword>
<feature type="domain" description="Type II secretion system protein GspC N-terminal" evidence="11">
    <location>
        <begin position="43"/>
        <end position="183"/>
    </location>
</feature>
<sequence length="306" mass="33678">MSMPIAFNKNKPLETISRVISNTPQSLKLSGLSNRWLILLCEVLLVILLAQQLAKVTWQLIPVETSDSNSWKSQAVSSQQQDNGSQAYPELASLHLFGTPPAPEAETANTIDPDSVPRSRLSARITGIVASSVPERSLAIINFRSEDKTYRIGDRLNGANAEVVDIYPDRVIVRNNGQHEALLLYPNNPEQRTAARPTSASAESSSNLQELSAELRNNPTSIAELISITPVRRDGKLAGYRINPRSRPDLFKAAGLQNNDIALSINGIDLTNNMEAMKLMQELPNLDQISLTIERQGQIYQIDLSS</sequence>